<dbReference type="RefSeq" id="WP_213124867.1">
    <property type="nucleotide sequence ID" value="NZ_JAGYPG010000002.1"/>
</dbReference>
<keyword evidence="10" id="KW-1185">Reference proteome</keyword>
<dbReference type="EMBL" id="JAGYPG010000002">
    <property type="protein sequence ID" value="MBS4195667.1"/>
    <property type="molecule type" value="Genomic_DNA"/>
</dbReference>
<evidence type="ECO:0000256" key="7">
    <source>
        <dbReference type="RuleBase" id="RU363032"/>
    </source>
</evidence>
<feature type="transmembrane region" description="Helical" evidence="7">
    <location>
        <begin position="184"/>
        <end position="207"/>
    </location>
</feature>
<comment type="similarity">
    <text evidence="7">Belongs to the binding-protein-dependent transport system permease family.</text>
</comment>
<reference evidence="9 10" key="1">
    <citation type="submission" date="2021-05" db="EMBL/GenBank/DDBJ databases">
        <title>Novel Bacillus species.</title>
        <authorList>
            <person name="Liu G."/>
        </authorList>
    </citation>
    <scope>NUCLEOTIDE SEQUENCE [LARGE SCALE GENOMIC DNA]</scope>
    <source>
        <strain evidence="10">FJAT-49780</strain>
    </source>
</reference>
<feature type="transmembrane region" description="Helical" evidence="7">
    <location>
        <begin position="144"/>
        <end position="163"/>
    </location>
</feature>
<organism evidence="9 10">
    <name type="scientific">Lederbergia citri</name>
    <dbReference type="NCBI Taxonomy" id="2833580"/>
    <lineage>
        <taxon>Bacteria</taxon>
        <taxon>Bacillati</taxon>
        <taxon>Bacillota</taxon>
        <taxon>Bacilli</taxon>
        <taxon>Bacillales</taxon>
        <taxon>Bacillaceae</taxon>
        <taxon>Lederbergia</taxon>
    </lineage>
</organism>
<comment type="caution">
    <text evidence="9">The sequence shown here is derived from an EMBL/GenBank/DDBJ whole genome shotgun (WGS) entry which is preliminary data.</text>
</comment>
<dbReference type="Gene3D" id="1.10.3720.10">
    <property type="entry name" value="MetI-like"/>
    <property type="match status" value="1"/>
</dbReference>
<dbReference type="GO" id="GO:0055085">
    <property type="term" value="P:transmembrane transport"/>
    <property type="evidence" value="ECO:0007669"/>
    <property type="project" value="InterPro"/>
</dbReference>
<dbReference type="Proteomes" id="UP000681414">
    <property type="component" value="Unassembled WGS sequence"/>
</dbReference>
<protein>
    <submittedName>
        <fullName evidence="9">Carbohydrate ABC transporter permease</fullName>
    </submittedName>
</protein>
<dbReference type="InterPro" id="IPR035906">
    <property type="entry name" value="MetI-like_sf"/>
</dbReference>
<dbReference type="CDD" id="cd06261">
    <property type="entry name" value="TM_PBP2"/>
    <property type="match status" value="1"/>
</dbReference>
<evidence type="ECO:0000256" key="6">
    <source>
        <dbReference type="ARBA" id="ARBA00023136"/>
    </source>
</evidence>
<evidence type="ECO:0000259" key="8">
    <source>
        <dbReference type="PROSITE" id="PS50928"/>
    </source>
</evidence>
<dbReference type="GO" id="GO:0005886">
    <property type="term" value="C:plasma membrane"/>
    <property type="evidence" value="ECO:0007669"/>
    <property type="project" value="UniProtKB-SubCell"/>
</dbReference>
<evidence type="ECO:0000256" key="2">
    <source>
        <dbReference type="ARBA" id="ARBA00022448"/>
    </source>
</evidence>
<sequence>MAKYNPQGRNVVLEIMVYGLLIIGVIIIILPILYVVMTSFATEKEYLTHRFFIFPHEFTLEGYRYLLQNESFLRAFWNAVEITVVGTFINIILTTLMAYGLSKKFIKGRAFLNFIVVFTLIFSGGMIPTYLVVNSLGLLNTYGALWFSTAIAPFNLIVMRSFFTRLPDELFDSARIDGAGEWRILFTIVLPLSKPVIATFTLFYMVYNWNTYFHAILYLNDNNKWPLQVFLKLMLVKGDADLGQQEIQGVNFTHSARMAAILITAIPLLCVYPFFQKHFYKGMLLGSIKD</sequence>
<feature type="transmembrane region" description="Helical" evidence="7">
    <location>
        <begin position="256"/>
        <end position="275"/>
    </location>
</feature>
<keyword evidence="5 7" id="KW-1133">Transmembrane helix</keyword>
<evidence type="ECO:0000313" key="9">
    <source>
        <dbReference type="EMBL" id="MBS4195667.1"/>
    </source>
</evidence>
<evidence type="ECO:0000256" key="4">
    <source>
        <dbReference type="ARBA" id="ARBA00022692"/>
    </source>
</evidence>
<evidence type="ECO:0000313" key="10">
    <source>
        <dbReference type="Proteomes" id="UP000681414"/>
    </source>
</evidence>
<feature type="transmembrane region" description="Helical" evidence="7">
    <location>
        <begin position="75"/>
        <end position="99"/>
    </location>
</feature>
<name>A0A942TGC9_9BACI</name>
<dbReference type="PANTHER" id="PTHR43744:SF9">
    <property type="entry name" value="POLYGALACTURONAN_RHAMNOGALACTURONAN TRANSPORT SYSTEM PERMEASE PROTEIN YTCP"/>
    <property type="match status" value="1"/>
</dbReference>
<dbReference type="InterPro" id="IPR000515">
    <property type="entry name" value="MetI-like"/>
</dbReference>
<dbReference type="AlphaFoldDB" id="A0A942TGC9"/>
<feature type="transmembrane region" description="Helical" evidence="7">
    <location>
        <begin position="111"/>
        <end position="132"/>
    </location>
</feature>
<accession>A0A942TGC9</accession>
<dbReference type="SUPFAM" id="SSF161098">
    <property type="entry name" value="MetI-like"/>
    <property type="match status" value="1"/>
</dbReference>
<keyword evidence="4 7" id="KW-0812">Transmembrane</keyword>
<proteinExistence type="inferred from homology"/>
<evidence type="ECO:0000256" key="5">
    <source>
        <dbReference type="ARBA" id="ARBA00022989"/>
    </source>
</evidence>
<gene>
    <name evidence="9" type="ORF">KHA97_11415</name>
</gene>
<dbReference type="PANTHER" id="PTHR43744">
    <property type="entry name" value="ABC TRANSPORTER PERMEASE PROTEIN MG189-RELATED-RELATED"/>
    <property type="match status" value="1"/>
</dbReference>
<dbReference type="Pfam" id="PF00528">
    <property type="entry name" value="BPD_transp_1"/>
    <property type="match status" value="1"/>
</dbReference>
<keyword evidence="6 7" id="KW-0472">Membrane</keyword>
<feature type="transmembrane region" description="Helical" evidence="7">
    <location>
        <begin position="12"/>
        <end position="37"/>
    </location>
</feature>
<comment type="subcellular location">
    <subcellularLocation>
        <location evidence="1 7">Cell membrane</location>
        <topology evidence="1 7">Multi-pass membrane protein</topology>
    </subcellularLocation>
</comment>
<keyword evidence="3" id="KW-1003">Cell membrane</keyword>
<feature type="domain" description="ABC transmembrane type-1" evidence="8">
    <location>
        <begin position="76"/>
        <end position="275"/>
    </location>
</feature>
<evidence type="ECO:0000256" key="3">
    <source>
        <dbReference type="ARBA" id="ARBA00022475"/>
    </source>
</evidence>
<keyword evidence="2 7" id="KW-0813">Transport</keyword>
<dbReference type="PROSITE" id="PS50928">
    <property type="entry name" value="ABC_TM1"/>
    <property type="match status" value="1"/>
</dbReference>
<evidence type="ECO:0000256" key="1">
    <source>
        <dbReference type="ARBA" id="ARBA00004651"/>
    </source>
</evidence>